<name>A0A427B7Y1_ENSVE</name>
<organism evidence="1 2">
    <name type="scientific">Ensete ventricosum</name>
    <name type="common">Abyssinian banana</name>
    <name type="synonym">Musa ensete</name>
    <dbReference type="NCBI Taxonomy" id="4639"/>
    <lineage>
        <taxon>Eukaryota</taxon>
        <taxon>Viridiplantae</taxon>
        <taxon>Streptophyta</taxon>
        <taxon>Embryophyta</taxon>
        <taxon>Tracheophyta</taxon>
        <taxon>Spermatophyta</taxon>
        <taxon>Magnoliopsida</taxon>
        <taxon>Liliopsida</taxon>
        <taxon>Zingiberales</taxon>
        <taxon>Musaceae</taxon>
        <taxon>Ensete</taxon>
    </lineage>
</organism>
<dbReference type="EMBL" id="AMZH03000275">
    <property type="protein sequence ID" value="RRT84581.1"/>
    <property type="molecule type" value="Genomic_DNA"/>
</dbReference>
<sequence>MPRSEEGSGQEEGLFIAESLHGWVSGGGVRGCEKSQDEVTPLSLGSPLPDACFIVVAGFTSSGDCPLMLDIVSPSPEEFIATHLPPSPSFELLCVELATYPAPVAVP</sequence>
<evidence type="ECO:0000313" key="2">
    <source>
        <dbReference type="Proteomes" id="UP000287651"/>
    </source>
</evidence>
<comment type="caution">
    <text evidence="1">The sequence shown here is derived from an EMBL/GenBank/DDBJ whole genome shotgun (WGS) entry which is preliminary data.</text>
</comment>
<evidence type="ECO:0000313" key="1">
    <source>
        <dbReference type="EMBL" id="RRT84581.1"/>
    </source>
</evidence>
<dbReference type="AlphaFoldDB" id="A0A427B7Y1"/>
<protein>
    <submittedName>
        <fullName evidence="1">Uncharacterized protein</fullName>
    </submittedName>
</protein>
<dbReference type="Proteomes" id="UP000287651">
    <property type="component" value="Unassembled WGS sequence"/>
</dbReference>
<proteinExistence type="predicted"/>
<gene>
    <name evidence="1" type="ORF">B296_00010311</name>
</gene>
<accession>A0A427B7Y1</accession>
<reference evidence="1 2" key="1">
    <citation type="journal article" date="2014" name="Agronomy (Basel)">
        <title>A Draft Genome Sequence for Ensete ventricosum, the Drought-Tolerant Tree Against Hunger.</title>
        <authorList>
            <person name="Harrison J."/>
            <person name="Moore K.A."/>
            <person name="Paszkiewicz K."/>
            <person name="Jones T."/>
            <person name="Grant M."/>
            <person name="Ambacheew D."/>
            <person name="Muzemil S."/>
            <person name="Studholme D.J."/>
        </authorList>
    </citation>
    <scope>NUCLEOTIDE SEQUENCE [LARGE SCALE GENOMIC DNA]</scope>
</reference>